<dbReference type="STRING" id="322095.HMPREF3185_00553"/>
<feature type="transmembrane region" description="Helical" evidence="1">
    <location>
        <begin position="58"/>
        <end position="80"/>
    </location>
</feature>
<proteinExistence type="predicted"/>
<dbReference type="EMBL" id="LSDK01000048">
    <property type="protein sequence ID" value="KXB77178.1"/>
    <property type="molecule type" value="Genomic_DNA"/>
</dbReference>
<keyword evidence="1" id="KW-0812">Transmembrane</keyword>
<keyword evidence="3" id="KW-1185">Reference proteome</keyword>
<comment type="caution">
    <text evidence="2">The sequence shown here is derived from an EMBL/GenBank/DDBJ whole genome shotgun (WGS) entry which is preliminary data.</text>
</comment>
<keyword evidence="1" id="KW-1133">Transmembrane helix</keyword>
<feature type="transmembrane region" description="Helical" evidence="1">
    <location>
        <begin position="92"/>
        <end position="110"/>
    </location>
</feature>
<sequence>MNTFDRIRVYFNLRPDLEEERAIIEEVTRGVSYRGANLWILIAAIFIASLGLNVNSTAVIIGAMLISPLMGPIIGMGLAVGTNDLDLLKRSLKNFSIATLISVLTATIYFFISPLGEAQSELLARTTPTIYDVLIAFFGGAAGIIALSTRGRGGNVIPGVAIATALMPPLCTAGYGLATGQLNFFFGAFYLFFINTVFISLATSLGVRMMRFHYHEFLSPERAKHARNILMLIVIATTIPAVMMTINIIRTSIFENGLRRFISSELEQPGTQILSSGTDAATKELRVIAVGRAITEEKQRSASENMEHYGLGGYQLSVIQGGASDSLLALSSQLAQRAYSQESEHQKLLELSADNAALTQQLNAYTRCEEVAEAIRPELAVLFPAVRSLSLARTVEVQRDTTATRRFVTAVFAVDDSKSWTSADATRFQEWLKTRLSGDSIVLLPRTQAATTAARR</sequence>
<evidence type="ECO:0000256" key="1">
    <source>
        <dbReference type="SAM" id="Phobius"/>
    </source>
</evidence>
<dbReference type="PANTHER" id="PTHR20992:SF9">
    <property type="entry name" value="AT15442P-RELATED"/>
    <property type="match status" value="1"/>
</dbReference>
<dbReference type="OrthoDB" id="9790659at2"/>
<evidence type="ECO:0000313" key="2">
    <source>
        <dbReference type="EMBL" id="KXB77178.1"/>
    </source>
</evidence>
<accession>A0A134BB40</accession>
<gene>
    <name evidence="2" type="ORF">HMPREF3185_00553</name>
</gene>
<feature type="transmembrane region" description="Helical" evidence="1">
    <location>
        <begin position="228"/>
        <end position="249"/>
    </location>
</feature>
<name>A0A134BB40_9PORP</name>
<feature type="transmembrane region" description="Helical" evidence="1">
    <location>
        <begin position="156"/>
        <end position="178"/>
    </location>
</feature>
<dbReference type="Pfam" id="PF04087">
    <property type="entry name" value="DUF389"/>
    <property type="match status" value="1"/>
</dbReference>
<feature type="transmembrane region" description="Helical" evidence="1">
    <location>
        <begin position="184"/>
        <end position="207"/>
    </location>
</feature>
<feature type="transmembrane region" description="Helical" evidence="1">
    <location>
        <begin position="130"/>
        <end position="149"/>
    </location>
</feature>
<dbReference type="AlphaFoldDB" id="A0A134BB40"/>
<dbReference type="PANTHER" id="PTHR20992">
    <property type="entry name" value="AT15442P-RELATED"/>
    <property type="match status" value="1"/>
</dbReference>
<organism evidence="2 3">
    <name type="scientific">Porphyromonas somerae</name>
    <dbReference type="NCBI Taxonomy" id="322095"/>
    <lineage>
        <taxon>Bacteria</taxon>
        <taxon>Pseudomonadati</taxon>
        <taxon>Bacteroidota</taxon>
        <taxon>Bacteroidia</taxon>
        <taxon>Bacteroidales</taxon>
        <taxon>Porphyromonadaceae</taxon>
        <taxon>Porphyromonas</taxon>
    </lineage>
</organism>
<dbReference type="Proteomes" id="UP000070224">
    <property type="component" value="Unassembled WGS sequence"/>
</dbReference>
<evidence type="ECO:0000313" key="3">
    <source>
        <dbReference type="Proteomes" id="UP000070224"/>
    </source>
</evidence>
<protein>
    <submittedName>
        <fullName evidence="2">Hydrophobic domain protein</fullName>
    </submittedName>
</protein>
<dbReference type="InterPro" id="IPR005240">
    <property type="entry name" value="DUF389"/>
</dbReference>
<keyword evidence="1" id="KW-0472">Membrane</keyword>
<feature type="transmembrane region" description="Helical" evidence="1">
    <location>
        <begin position="31"/>
        <end position="52"/>
    </location>
</feature>
<reference evidence="3" key="1">
    <citation type="submission" date="2016-01" db="EMBL/GenBank/DDBJ databases">
        <authorList>
            <person name="Mitreva M."/>
            <person name="Pepin K.H."/>
            <person name="Mihindukulasuriya K.A."/>
            <person name="Fulton R."/>
            <person name="Fronick C."/>
            <person name="O'Laughlin M."/>
            <person name="Miner T."/>
            <person name="Herter B."/>
            <person name="Rosa B.A."/>
            <person name="Cordes M."/>
            <person name="Tomlinson C."/>
            <person name="Wollam A."/>
            <person name="Palsikar V.B."/>
            <person name="Mardis E.R."/>
            <person name="Wilson R.K."/>
        </authorList>
    </citation>
    <scope>NUCLEOTIDE SEQUENCE [LARGE SCALE GENOMIC DNA]</scope>
    <source>
        <strain evidence="3">KA00683</strain>
    </source>
</reference>
<dbReference type="RefSeq" id="WP_060935031.1">
    <property type="nucleotide sequence ID" value="NZ_KQ960432.1"/>
</dbReference>
<dbReference type="PATRIC" id="fig|322095.3.peg.544"/>